<keyword evidence="4" id="KW-1185">Reference proteome</keyword>
<name>A0A8S2A075_ARAAE</name>
<dbReference type="PROSITE" id="PS50878">
    <property type="entry name" value="RT_POL"/>
    <property type="match status" value="1"/>
</dbReference>
<dbReference type="Pfam" id="PF00078">
    <property type="entry name" value="RVT_1"/>
    <property type="match status" value="1"/>
</dbReference>
<dbReference type="InterPro" id="IPR000477">
    <property type="entry name" value="RT_dom"/>
</dbReference>
<dbReference type="CDD" id="cd01650">
    <property type="entry name" value="RT_nLTR_like"/>
    <property type="match status" value="1"/>
</dbReference>
<dbReference type="InterPro" id="IPR026960">
    <property type="entry name" value="RVT-Znf"/>
</dbReference>
<reference evidence="3" key="1">
    <citation type="submission" date="2021-01" db="EMBL/GenBank/DDBJ databases">
        <authorList>
            <person name="Bezrukov I."/>
        </authorList>
    </citation>
    <scope>NUCLEOTIDE SEQUENCE</scope>
</reference>
<feature type="compositionally biased region" description="Basic and acidic residues" evidence="1">
    <location>
        <begin position="641"/>
        <end position="652"/>
    </location>
</feature>
<evidence type="ECO:0000259" key="2">
    <source>
        <dbReference type="PROSITE" id="PS50878"/>
    </source>
</evidence>
<feature type="region of interest" description="Disordered" evidence="1">
    <location>
        <begin position="723"/>
        <end position="759"/>
    </location>
</feature>
<feature type="compositionally biased region" description="Polar residues" evidence="1">
    <location>
        <begin position="671"/>
        <end position="685"/>
    </location>
</feature>
<proteinExistence type="predicted"/>
<gene>
    <name evidence="3" type="ORF">AARE701A_LOCUS8623</name>
</gene>
<feature type="domain" description="Reverse transcriptase" evidence="2">
    <location>
        <begin position="1171"/>
        <end position="1441"/>
    </location>
</feature>
<dbReference type="EMBL" id="LR999453">
    <property type="protein sequence ID" value="CAE5982570.1"/>
    <property type="molecule type" value="Genomic_DNA"/>
</dbReference>
<dbReference type="InterPro" id="IPR043502">
    <property type="entry name" value="DNA/RNA_pol_sf"/>
</dbReference>
<dbReference type="Pfam" id="PF14111">
    <property type="entry name" value="DUF4283"/>
    <property type="match status" value="1"/>
</dbReference>
<dbReference type="Pfam" id="PF14392">
    <property type="entry name" value="zf-CCHC_4"/>
    <property type="match status" value="1"/>
</dbReference>
<evidence type="ECO:0000313" key="3">
    <source>
        <dbReference type="EMBL" id="CAE5982570.1"/>
    </source>
</evidence>
<protein>
    <recommendedName>
        <fullName evidence="2">Reverse transcriptase domain-containing protein</fullName>
    </recommendedName>
</protein>
<dbReference type="InterPro" id="IPR025558">
    <property type="entry name" value="DUF4283"/>
</dbReference>
<sequence>MHSISPATVDPGRRWVSDDFVCCFVERFSLWVREVWLISLVKEMVCRWDRWGFRQDEVEGDDAMVFTWCLCSVALATMDLRWLWSRENEQDETIGYCGHQVQVQVKEVNKPYRSYQAGEFGGLLMLVEIQRSCLVSVVLFLWIGSQLRHCDLWKEEGDDKALGIVEWGQMWHKLFVCSPQVITHGNLLLKNRAKLGVRRSWLAGCRRLSKAHGFSMIREMTWRFRIDLSHDGLEVRPVENLRGYWVWIRLGRPIKSSLTQDATNEVLCEKDLRLMRMDGDLLEPAFYWQTWESRGKIGQNILPLMRKYLFVSFWVGESPVFWEVRSYLSRREAGVFAQQFQLFTSPLKLRDCSWFSHLFRLNFGFKRVTMSQSNLVSKSMAGMTNEGHATKRKIKIPHFDNSALIAGYSKTVIGRCFNPRIQEMKSLLHMMPRIWGLEGKVAGADLGLGKFQFDFDHEEDIVSVLKMEPFHFDNLMVAMVRWTPTVDPDYPSTLKFWVRVLDVPLQFWAEPTFRYIGKELGHVEADEAAVDLQKGRVQVTINGLKPLCFETEIEFSNGQETRVKLRYERLHGFCEVCFSLCHESGYCLRSVEKIHDRFKGYGGEEEEERKNLSYRGAVIADRGQSDGKEGKQKAVYYESSHGERGYKEDQRHNNGHQYGGKKPRAEGYQGEGSSRSGRYQSTAQYKDNRGRKGSAKAEQVRADNHQTVSVEVSAQAAVPSKQVRKSLFPGDNKGKGKEHEVRADSSQPMTGQGRVNDGMEREEVSSLVKAVGVDGKECREAAVGINLQNANQTDGLGLMDKQVSESNSVLESGLLGNDAVMVDKTVDEDDLLDDVSSSSEQVVDGTDIVGDEMKAAAPEVSSSQDEGVEAGKKIRIGGLLMGVSSKKRNAQLLLSPRRRIAGGGKDHVGEVLNRDTASDHSPVLATIADKIPRGKQSFRFDKRWIGKEGLLETIATGWNFDTEPGDGKFVEKLTNCRRAISKWRRELTPYGRQTIEDLKSQLSAAQRDDSRSREEITVLTIRLKEAYRDEELYWHQKSRSSLLQLGDNNSKYFHALTKQRRARNRITGLHDENGIWSTEDKEVQNIAVSYFQTLFTTTKPEEFEDALEEVQRLITDQINDLLIAPATEGEVRAALFMMHPEKAPGPDGMTALFFQKAWATIKVDLLCLVNSFLEDGIFDKQLNTTNICLIPKTERPTRMTELRPISLCNVGYKIISKILCQRLKTVLPKLISETQSAFVEGRLISDNILIAQEMFHGQRTNPSCKGKFMAIKTDMSKAYDRVEWIFVEKVLNRLGFCEKWISWIMWCITTVQYKVLINGQPRGLIIPERGLRQGDPLSPYIFILCTEVLIANIRKAEREKLITGIKVANACPPVTHLLFADDSLFFCKANKDQCGVILGILKQYEAVSGQQINYSKSSIQFGHKVVDDVKEEIKSTLGITTIGGMGSYLGLPESLGGSKTKLFSFVRDRLQTRINGWSAKFLSKGGKEVMIKSVAAALPTYVMSCFRLPKTITSKLTSAVANFWWSSHGDSRGMHWMAWDKLCTSKMEGGIGFRNVDDFNSALLAKQLWRLITVPDSLFARIFKGRYYRKSNPLENIKSYSPSYGWRSICSARSLVNKGLIKRVGSGTSISVWEDPWIPAQFPRPAKSNGSIMDPSLKVNMLIDRRSNFWNIDLLKAIFDQDDVELISALPVGAIHKEDTLGWHFTKSGKYSVKSGYHTARLDKSESSSSFIGPDLNKLKANTWKVQCPPRICHFLWQILTGCVPVTENLKRRGVVCDPGCARCGAPEETVNHTLFQCHPARQVWALSQIPTAMGIFPSDSIFANLDHLFWRIPSEVDSAAYPWILWYIWKARNEKIFGNVDNNPLEVLRLAEKEAQLWQSAQVELLSDNQESWTTPNRPRTREGGFAHHHMVSRQQWELLTSVEAYLRYIQNSRPSFGR</sequence>
<dbReference type="PANTHER" id="PTHR33116">
    <property type="entry name" value="REVERSE TRANSCRIPTASE ZINC-BINDING DOMAIN-CONTAINING PROTEIN-RELATED-RELATED"/>
    <property type="match status" value="1"/>
</dbReference>
<feature type="compositionally biased region" description="Basic and acidic residues" evidence="1">
    <location>
        <begin position="732"/>
        <end position="743"/>
    </location>
</feature>
<evidence type="ECO:0000256" key="1">
    <source>
        <dbReference type="SAM" id="MobiDB-lite"/>
    </source>
</evidence>
<dbReference type="PANTHER" id="PTHR33116:SF86">
    <property type="entry name" value="REVERSE TRANSCRIPTASE DOMAIN-CONTAINING PROTEIN"/>
    <property type="match status" value="1"/>
</dbReference>
<feature type="region of interest" description="Disordered" evidence="1">
    <location>
        <begin position="641"/>
        <end position="705"/>
    </location>
</feature>
<dbReference type="Proteomes" id="UP000682877">
    <property type="component" value="Chromosome 3"/>
</dbReference>
<organism evidence="3 4">
    <name type="scientific">Arabidopsis arenosa</name>
    <name type="common">Sand rock-cress</name>
    <name type="synonym">Cardaminopsis arenosa</name>
    <dbReference type="NCBI Taxonomy" id="38785"/>
    <lineage>
        <taxon>Eukaryota</taxon>
        <taxon>Viridiplantae</taxon>
        <taxon>Streptophyta</taxon>
        <taxon>Embryophyta</taxon>
        <taxon>Tracheophyta</taxon>
        <taxon>Spermatophyta</taxon>
        <taxon>Magnoliopsida</taxon>
        <taxon>eudicotyledons</taxon>
        <taxon>Gunneridae</taxon>
        <taxon>Pentapetalae</taxon>
        <taxon>rosids</taxon>
        <taxon>malvids</taxon>
        <taxon>Brassicales</taxon>
        <taxon>Brassicaceae</taxon>
        <taxon>Camelineae</taxon>
        <taxon>Arabidopsis</taxon>
    </lineage>
</organism>
<dbReference type="SUPFAM" id="SSF56672">
    <property type="entry name" value="DNA/RNA polymerases"/>
    <property type="match status" value="1"/>
</dbReference>
<accession>A0A8S2A075</accession>
<evidence type="ECO:0000313" key="4">
    <source>
        <dbReference type="Proteomes" id="UP000682877"/>
    </source>
</evidence>
<dbReference type="Pfam" id="PF13966">
    <property type="entry name" value="zf-RVT"/>
    <property type="match status" value="1"/>
</dbReference>
<dbReference type="InterPro" id="IPR025836">
    <property type="entry name" value="Zn_knuckle_CX2CX4HX4C"/>
</dbReference>